<dbReference type="SUPFAM" id="SSF88633">
    <property type="entry name" value="Positive stranded ssRNA viruses"/>
    <property type="match status" value="3"/>
</dbReference>
<proteinExistence type="predicted"/>
<evidence type="ECO:0000313" key="9">
    <source>
        <dbReference type="Proteomes" id="UP001055294"/>
    </source>
</evidence>
<sequence>MQVSLSRAERHELIRKDLLSKGMPLEGVEKFLSLLRGVSEFREATPEQQKEILQKEDLTSGEPDLKVIYAERYDKVMAGIIGAAIQAASRPSGPNKFLFQRRVGRAIWAVTASVLKYAKLVGIAVAQRTQWDFVPIVKGGFIPSTEVCRPLSKNLGIQFSVAGEHDTQVPLGAQSNLEIQFPVAGEQDTQVPLGAQEIPGVQFQVAEELDTSVPNVDWGPAEAYLPFEINFSKANLCGPCVRAVGVPSFYGRFDIGDGLIPPPTSWQDILALSNLCISLEEADIEEFDAWLENKRAIESERLVVQPQVAAELDTVEFLDSNLNLVVQPQVAVELNTMESMDSKLNPVVQPQVAAELNTVESMDSKLNPVVQPQVAAELNTVESLDSKLNPVVQSQVAAELDTVESPDSKLNPVVQPQVAAELSTVESLDSKLNPVVLIDLPQGSGWNCYRAINTNSKFPFSLRGEENYFEFYSDPWPITTKEFTDLFISLDALSEGKDEWECVEKPTWPKHPFSFNINLLSKKRKGDNSVLQKPKSIGIEAFEALSYALNSLKKEEEPLTGKWHCYKEIKATKPTPRYKRGNENYILPPKVYERDCDQHREIECRYCFPRCPIEMHQMLRAKWNPILLASDCWLCPIEALVDVAEMEQDERDDQRFRLQCLQKHIDKLPDLPGSVVARKLETATPFKESFGGLFKAVSSHIPSPYRLGGVAAFIAAPALAYCHSDLERNNEIGGATQTVVLPPPSNKVAGPSTSFPGGGRTLGMSDGAGLNVAPYQQDARSRWLSARQNNVESQRDRISRYADMHGLSYEQARSAFNGATEAAPSQAPLLPKLSQAYRRRSIFGGGPSTRAQRTVDVVLQAPSADESTASSIFYFNPVSSQELAQMSSGGNTMLSLDALEISIDPVGMPGDDTDITVVVMWNQDRDPQRALLGSMSTFVGNGLARCVFFPGLKLMHQHCSVPDGRVIKVIISSTNSTLLDDLPRAQISIGTLRQHLGPGHDRTINQDLVESQVRGYRIGATQQGNAVILAPRGTAVEGTPSASVDLGIGRQLVQSGPLSWELTRTQSSRMSITGTSRARGASSFGLAHVSKRHDRGKQTEDGAINIEDMTAPRYTHMHSGLEENETVATVVEANPFVVAMTKAFEVNKDAKRGTYIGKIDFLREIKDANRLPFQQWVATGLIDPVIQIKIYTGSNPFVGTTIAGTLDMFRRIDVDKLGGKMPVKAAGILPNFVHPLSGKSIKTYSFDTTRLAGHSLYPHARGFADPLIHFYVFGDNAVPCAANWQLAVDILIRKAPRDATFACVPFVSFPYTPPDFLDLGITIGEGSLSLKSSNIPVNVRLDFASKVDTNTSTSLGMTQALYGLNCGIAGFLHGNITKIGTALVSCSVRLVMWWGSKFPPFEETSSMPHEDMDLDVGSQDFRIQFQTPFSTVGSYDSTARLFIYALGGPLAPTGCTASCDFCLKIQGVETVKPPIPIELMGEEIAWCELQEIDSSVTSISIPNHICDFDIAGVGILLRDNPLSRLFSACGFFSGDIEFSFSWSSAKQITEGGASLTISRNFGAPGKGLSLSTKTYNLNIPGVHRQILKVGDFSGFNIPGGTGHETQYSSLWCQDWSLLETMTISARILPGFKFYGWSCIKPSATPAAFTTVEHSPPSAATKPREERARKVRTV</sequence>
<protein>
    <submittedName>
        <fullName evidence="8">Polyprotein</fullName>
    </submittedName>
</protein>
<organism evidence="8 9">
    <name type="scientific">Caraway yellows virus</name>
    <dbReference type="NCBI Taxonomy" id="2530363"/>
    <lineage>
        <taxon>Viruses</taxon>
        <taxon>Riboviria</taxon>
        <taxon>Orthornavirae</taxon>
        <taxon>Pisuviricota</taxon>
        <taxon>Pisoniviricetes</taxon>
        <taxon>Picornavirales</taxon>
        <taxon>Secoviridae</taxon>
        <taxon>Comovirinae</taxon>
        <taxon>Nepovirus</taxon>
        <taxon>Nepovirus cari</taxon>
    </lineage>
</organism>
<reference evidence="8" key="1">
    <citation type="submission" date="2019-02" db="EMBL/GenBank/DDBJ databases">
        <title>Caraway yellows virus, a novel nepovirus from Carum carvi.</title>
        <authorList>
            <person name="Gaafar Y.Z.A."/>
            <person name="Ziebell H."/>
        </authorList>
    </citation>
    <scope>NUCLEOTIDE SEQUENCE</scope>
    <source>
        <strain evidence="8">JKI 27894</strain>
    </source>
</reference>
<evidence type="ECO:0000256" key="2">
    <source>
        <dbReference type="ARBA" id="ARBA00022561"/>
    </source>
</evidence>
<dbReference type="InterPro" id="IPR029053">
    <property type="entry name" value="Viral_coat"/>
</dbReference>
<dbReference type="EMBL" id="MK492274">
    <property type="protein sequence ID" value="QBH90902.1"/>
    <property type="molecule type" value="Genomic_RNA"/>
</dbReference>
<dbReference type="Proteomes" id="UP001055294">
    <property type="component" value="Genome"/>
</dbReference>
<dbReference type="Pfam" id="PF03689">
    <property type="entry name" value="Nepo_coat_N"/>
    <property type="match status" value="1"/>
</dbReference>
<evidence type="ECO:0000256" key="4">
    <source>
        <dbReference type="SAM" id="MobiDB-lite"/>
    </source>
</evidence>
<keyword evidence="2" id="KW-0167">Capsid protein</keyword>
<feature type="region of interest" description="Disordered" evidence="4">
    <location>
        <begin position="1649"/>
        <end position="1673"/>
    </location>
</feature>
<feature type="domain" description="Nepovirus coat protein" evidence="5">
    <location>
        <begin position="1306"/>
        <end position="1471"/>
    </location>
</feature>
<keyword evidence="3" id="KW-0946">Virion</keyword>
<evidence type="ECO:0000313" key="8">
    <source>
        <dbReference type="EMBL" id="QBH90902.1"/>
    </source>
</evidence>
<name>A0A481U5R9_9SECO</name>
<dbReference type="Pfam" id="PF03391">
    <property type="entry name" value="Nepo_coat"/>
    <property type="match status" value="1"/>
</dbReference>
<evidence type="ECO:0000256" key="1">
    <source>
        <dbReference type="ARBA" id="ARBA00004328"/>
    </source>
</evidence>
<accession>A0A481U5R9</accession>
<dbReference type="InterPro" id="IPR005306">
    <property type="entry name" value="Nepo_coat_N"/>
</dbReference>
<keyword evidence="9" id="KW-1185">Reference proteome</keyword>
<feature type="domain" description="Nepovirus coat protein C-terminal" evidence="6">
    <location>
        <begin position="1483"/>
        <end position="1637"/>
    </location>
</feature>
<dbReference type="InterPro" id="IPR005054">
    <property type="entry name" value="Nepo_coat"/>
</dbReference>
<dbReference type="Pfam" id="PF03688">
    <property type="entry name" value="Nepo_coat_C"/>
    <property type="match status" value="1"/>
</dbReference>
<dbReference type="GO" id="GO:0005198">
    <property type="term" value="F:structural molecule activity"/>
    <property type="evidence" value="ECO:0007669"/>
    <property type="project" value="InterPro"/>
</dbReference>
<evidence type="ECO:0000259" key="6">
    <source>
        <dbReference type="Pfam" id="PF03688"/>
    </source>
</evidence>
<evidence type="ECO:0000259" key="5">
    <source>
        <dbReference type="Pfam" id="PF03391"/>
    </source>
</evidence>
<evidence type="ECO:0000259" key="7">
    <source>
        <dbReference type="Pfam" id="PF03689"/>
    </source>
</evidence>
<feature type="domain" description="Nepovirus coat protein N-terminal" evidence="7">
    <location>
        <begin position="1139"/>
        <end position="1223"/>
    </location>
</feature>
<dbReference type="GO" id="GO:0019028">
    <property type="term" value="C:viral capsid"/>
    <property type="evidence" value="ECO:0007669"/>
    <property type="project" value="UniProtKB-KW"/>
</dbReference>
<dbReference type="InterPro" id="IPR005305">
    <property type="entry name" value="Nepo_coat_C"/>
</dbReference>
<comment type="subcellular location">
    <subcellularLocation>
        <location evidence="1">Virion</location>
    </subcellularLocation>
</comment>
<dbReference type="Gene3D" id="2.60.120.20">
    <property type="match status" value="2"/>
</dbReference>
<evidence type="ECO:0000256" key="3">
    <source>
        <dbReference type="ARBA" id="ARBA00022844"/>
    </source>
</evidence>
<gene>
    <name evidence="8" type="ORF">CawYV_s2gp1</name>
</gene>